<keyword evidence="6" id="KW-1185">Reference proteome</keyword>
<dbReference type="SUPFAM" id="SSF48403">
    <property type="entry name" value="Ankyrin repeat"/>
    <property type="match status" value="1"/>
</dbReference>
<dbReference type="PANTHER" id="PTHR44167:SF18">
    <property type="entry name" value="PROTEIN KINASE DOMAIN-CONTAINING PROTEIN"/>
    <property type="match status" value="1"/>
</dbReference>
<dbReference type="PANTHER" id="PTHR44167">
    <property type="entry name" value="OVARIAN-SPECIFIC SERINE/THREONINE-PROTEIN KINASE LOK-RELATED"/>
    <property type="match status" value="1"/>
</dbReference>
<dbReference type="GO" id="GO:0044773">
    <property type="term" value="P:mitotic DNA damage checkpoint signaling"/>
    <property type="evidence" value="ECO:0007669"/>
    <property type="project" value="TreeGrafter"/>
</dbReference>
<dbReference type="GO" id="GO:0005737">
    <property type="term" value="C:cytoplasm"/>
    <property type="evidence" value="ECO:0007669"/>
    <property type="project" value="TreeGrafter"/>
</dbReference>
<feature type="domain" description="EF-hand" evidence="4">
    <location>
        <begin position="822"/>
        <end position="857"/>
    </location>
</feature>
<dbReference type="InterPro" id="IPR011009">
    <property type="entry name" value="Kinase-like_dom_sf"/>
</dbReference>
<reference evidence="5" key="1">
    <citation type="submission" date="2023-06" db="EMBL/GenBank/DDBJ databases">
        <title>Survivors Of The Sea: Transcriptome response of Skeletonema marinoi to long-term dormancy.</title>
        <authorList>
            <person name="Pinder M.I.M."/>
            <person name="Kourtchenko O."/>
            <person name="Robertson E.K."/>
            <person name="Larsson T."/>
            <person name="Maumus F."/>
            <person name="Osuna-Cruz C.M."/>
            <person name="Vancaester E."/>
            <person name="Stenow R."/>
            <person name="Vandepoele K."/>
            <person name="Ploug H."/>
            <person name="Bruchert V."/>
            <person name="Godhe A."/>
            <person name="Topel M."/>
        </authorList>
    </citation>
    <scope>NUCLEOTIDE SEQUENCE</scope>
    <source>
        <strain evidence="5">R05AC</strain>
    </source>
</reference>
<organism evidence="5 6">
    <name type="scientific">Skeletonema marinoi</name>
    <dbReference type="NCBI Taxonomy" id="267567"/>
    <lineage>
        <taxon>Eukaryota</taxon>
        <taxon>Sar</taxon>
        <taxon>Stramenopiles</taxon>
        <taxon>Ochrophyta</taxon>
        <taxon>Bacillariophyta</taxon>
        <taxon>Coscinodiscophyceae</taxon>
        <taxon>Thalassiosirophycidae</taxon>
        <taxon>Thalassiosirales</taxon>
        <taxon>Skeletonemataceae</taxon>
        <taxon>Skeletonema</taxon>
        <taxon>Skeletonema marinoi-dohrnii complex</taxon>
    </lineage>
</organism>
<dbReference type="Proteomes" id="UP001224775">
    <property type="component" value="Unassembled WGS sequence"/>
</dbReference>
<evidence type="ECO:0000256" key="2">
    <source>
        <dbReference type="SAM" id="MobiDB-lite"/>
    </source>
</evidence>
<dbReference type="EMBL" id="JATAAI010000003">
    <property type="protein sequence ID" value="KAK1747197.1"/>
    <property type="molecule type" value="Genomic_DNA"/>
</dbReference>
<dbReference type="InterPro" id="IPR002048">
    <property type="entry name" value="EF_hand_dom"/>
</dbReference>
<feature type="domain" description="EF-hand" evidence="4">
    <location>
        <begin position="377"/>
        <end position="412"/>
    </location>
</feature>
<feature type="compositionally biased region" description="Low complexity" evidence="2">
    <location>
        <begin position="1658"/>
        <end position="1668"/>
    </location>
</feature>
<dbReference type="Gene3D" id="1.10.510.10">
    <property type="entry name" value="Transferase(Phosphotransferase) domain 1"/>
    <property type="match status" value="2"/>
</dbReference>
<dbReference type="EC" id="2.7.11.-" evidence="5"/>
<dbReference type="GO" id="GO:0005509">
    <property type="term" value="F:calcium ion binding"/>
    <property type="evidence" value="ECO:0007669"/>
    <property type="project" value="InterPro"/>
</dbReference>
<feature type="domain" description="Protein kinase" evidence="3">
    <location>
        <begin position="816"/>
        <end position="1213"/>
    </location>
</feature>
<accession>A0AAD8YJF9</accession>
<feature type="domain" description="Protein kinase" evidence="3">
    <location>
        <begin position="423"/>
        <end position="775"/>
    </location>
</feature>
<sequence>MSSENEVEVEEERSLHHLLRRHKANVEDVQALISKYPDEVKKKEGRHNSLPLHTALMGRASVEVVMLLINEYPQAAKTRVEGLLPLGTVLTKRSSDDMVLAVLEAYPEAARKRFSTKFDECILPLHMACEDNHSEPVKDALRHAYPDAEKENPFETIYLLHKFLQNEPLDQGGDDVENLIEKYPEAVGKRGRDGRLPLHIAIDRIASVSVTWRLFQAYPQAGKEKMKDGRLPIEVFDEQKVTDDWPQEYLTQMAKLLLGNDMPVSIEDGTPKEHSGSWHICISSSTETATSAVRGVLLEFENISDYDSDDLCGFGKHIHALAEVRDAMGRTALGLTSKESRAEINKYLLFCGRYKLSVGPPEHRTATSVILRAEDLGEQSDYSVIFDKADKDKNGNLNRKQLIAIAASIGLDPCMFLKGSDAEESDESISKEEFARICKLQLGDGPREVAIKLMKNKDQWEAERKAREDYDLDPQYVVSPLSNVPSDTEIADAVKEGDGGLNIIVGKFLDGIEVGQHAVVMPAADRNLFQMFHQEQPKIDAVREILRQVFEAVKHLHEQKLMHGDIKMANIVRFRIDNGLSLIDLDASARIVQQGEDDENKTFAGSKFSSAILPPEMIVKIVTSKQLDEFNAYWESENDKDLKEKVTPKPYGEDGIEKARYVVKSFRTEEGKPVKEGLPYKLERASENIDVWSLGVLAFTLLTGEALIPSTRDDDCASGAAMHLLKSWGTRSDVLIDRFKKIHDNAACDLVWKLLQREPGKRKTIEDLLKSHPFFHPQSVENALSRPAIFENLLFYGRYKFFDGPPEHRSQTSVVFRAQDLDKQAEYSAIFDEADKDGNEQLDRQELEKIASSIGLNPELFLRGSDTTSKLIFVDVCKRQLGDGPREVVIKLMKNKDQWEREFDARKKYDLDPKFVVTAQPKIPPEDDSANAKEKGDGGLNIIVEKFLDGIEVGQHAVVMPAADRNLFQMFHQEQPNIDAVRDILRQVFEAVKHLHEQHLMHGDIKMANIVRFRIDNGLRLIDLDASARIVPPGGADETFAGSKFSSAILPPEMIEKIVTSKQLDKFNAYWESENDKDLKEKVTPKPYGEDGIEKARYVVKSFRTNEEGKPVKEGLPYKLERASENIDVWSLGVLAFTLLTGEALIPSNREDDCLSGAAMHLLKSWGTRSDVLIDRFKKIQNDAARDLVWKLLKQKPEERPTVASLLEEHPFFHSNMSAGTEDQFREMKEFLQNLTNQVKIIHRNVLVIKELSYESQSELLRTRHVLLKGIFEATEVRTPTAFIILNDELPPEPSDGDMEKMLDFVTNEDGSGVRVETKHASVTFSAEGVDIGLEGDLKETYDRAQDGIKWAKAIKNICTNFAAGNIDEAFDNIKDGIKDLIVGNEMYLYLIDELTGDPVQADGWPIKITEPSEFVHELLPLMLVGMRAMSIYNGTAGMARLFGYPLPKVPKAWSKGAQESVELLKKESSVEEFSVLHEEVKKGSEEKKSVRGASLRIFMDFLEKEDPGRKDGKNGQFAGLQRFGNPEDGSALWTMLTDPGDIESALQKRTKQFEEEERTHNEHTRQEEMTESMVVTNEDTKEEISEVVDLSTVSSGGRNIDESRDTSKCVVTEKKRKLSGAKNAAAEERCAADEENISAPSAAVGSEETELAKGSKKATAASKGVSSTSAAGNVYQMNFCNDCCTIM</sequence>
<dbReference type="InterPro" id="IPR000719">
    <property type="entry name" value="Prot_kinase_dom"/>
</dbReference>
<dbReference type="PROSITE" id="PS50011">
    <property type="entry name" value="PROTEIN_KINASE_DOM"/>
    <property type="match status" value="2"/>
</dbReference>
<dbReference type="GO" id="GO:0005634">
    <property type="term" value="C:nucleus"/>
    <property type="evidence" value="ECO:0007669"/>
    <property type="project" value="TreeGrafter"/>
</dbReference>
<dbReference type="GO" id="GO:0004674">
    <property type="term" value="F:protein serine/threonine kinase activity"/>
    <property type="evidence" value="ECO:0007669"/>
    <property type="project" value="TreeGrafter"/>
</dbReference>
<keyword evidence="5" id="KW-0808">Transferase</keyword>
<evidence type="ECO:0000259" key="3">
    <source>
        <dbReference type="PROSITE" id="PS50011"/>
    </source>
</evidence>
<evidence type="ECO:0000259" key="4">
    <source>
        <dbReference type="PROSITE" id="PS50222"/>
    </source>
</evidence>
<protein>
    <submittedName>
        <fullName evidence="5">Serine/threonine-protein kinase</fullName>
        <ecNumber evidence="5">2.7.11.-</ecNumber>
    </submittedName>
</protein>
<evidence type="ECO:0000313" key="6">
    <source>
        <dbReference type="Proteomes" id="UP001224775"/>
    </source>
</evidence>
<dbReference type="SUPFAM" id="SSF47473">
    <property type="entry name" value="EF-hand"/>
    <property type="match status" value="1"/>
</dbReference>
<dbReference type="SMART" id="SM00220">
    <property type="entry name" value="S_TKc"/>
    <property type="match status" value="2"/>
</dbReference>
<dbReference type="SMART" id="SM00054">
    <property type="entry name" value="EFh"/>
    <property type="match status" value="2"/>
</dbReference>
<evidence type="ECO:0000313" key="5">
    <source>
        <dbReference type="EMBL" id="KAK1747197.1"/>
    </source>
</evidence>
<comment type="caution">
    <text evidence="5">The sequence shown here is derived from an EMBL/GenBank/DDBJ whole genome shotgun (WGS) entry which is preliminary data.</text>
</comment>
<dbReference type="Pfam" id="PF00069">
    <property type="entry name" value="Pkinase"/>
    <property type="match status" value="4"/>
</dbReference>
<feature type="region of interest" description="Disordered" evidence="2">
    <location>
        <begin position="1553"/>
        <end position="1584"/>
    </location>
</feature>
<gene>
    <name evidence="5" type="ORF">QTG54_002541</name>
</gene>
<dbReference type="GO" id="GO:0005524">
    <property type="term" value="F:ATP binding"/>
    <property type="evidence" value="ECO:0007669"/>
    <property type="project" value="InterPro"/>
</dbReference>
<keyword evidence="5" id="KW-0418">Kinase</keyword>
<comment type="similarity">
    <text evidence="1">Belongs to the protein kinase superfamily. Ser/Thr protein kinase family. CDPK subfamily.</text>
</comment>
<feature type="region of interest" description="Disordered" evidence="2">
    <location>
        <begin position="1634"/>
        <end position="1668"/>
    </location>
</feature>
<feature type="compositionally biased region" description="Basic and acidic residues" evidence="2">
    <location>
        <begin position="1553"/>
        <end position="1569"/>
    </location>
</feature>
<name>A0AAD8YJF9_9STRA</name>
<dbReference type="PROSITE" id="PS50222">
    <property type="entry name" value="EF_HAND_2"/>
    <property type="match status" value="2"/>
</dbReference>
<dbReference type="SUPFAM" id="SSF56112">
    <property type="entry name" value="Protein kinase-like (PK-like)"/>
    <property type="match status" value="2"/>
</dbReference>
<dbReference type="InterPro" id="IPR011992">
    <property type="entry name" value="EF-hand-dom_pair"/>
</dbReference>
<dbReference type="Gene3D" id="1.25.40.20">
    <property type="entry name" value="Ankyrin repeat-containing domain"/>
    <property type="match status" value="1"/>
</dbReference>
<proteinExistence type="inferred from homology"/>
<evidence type="ECO:0000256" key="1">
    <source>
        <dbReference type="ARBA" id="ARBA00024334"/>
    </source>
</evidence>
<dbReference type="InterPro" id="IPR036770">
    <property type="entry name" value="Ankyrin_rpt-contain_sf"/>
</dbReference>